<evidence type="ECO:0000313" key="3">
    <source>
        <dbReference type="Proteomes" id="UP000092993"/>
    </source>
</evidence>
<dbReference type="OrthoDB" id="5987198at2759"/>
<dbReference type="OMA" id="PEFCEDF"/>
<name>A0A1C7MGI6_GRIFR</name>
<keyword evidence="3" id="KW-1185">Reference proteome</keyword>
<organism evidence="2 3">
    <name type="scientific">Grifola frondosa</name>
    <name type="common">Maitake</name>
    <name type="synonym">Polyporus frondosus</name>
    <dbReference type="NCBI Taxonomy" id="5627"/>
    <lineage>
        <taxon>Eukaryota</taxon>
        <taxon>Fungi</taxon>
        <taxon>Dikarya</taxon>
        <taxon>Basidiomycota</taxon>
        <taxon>Agaricomycotina</taxon>
        <taxon>Agaricomycetes</taxon>
        <taxon>Polyporales</taxon>
        <taxon>Grifolaceae</taxon>
        <taxon>Grifola</taxon>
    </lineage>
</organism>
<sequence length="373" mass="42803">MNASADRLPSYALVADQEAQRFAEVTQGGRYGLTEAEKSWKNRYSPLESRGYILRPRYRPGWSPSWLGTNLHPKFCEDSIMLNYYHVIDAIRKRDKTIVSLKIVPNDTDEVHMARFLTTPTLLQCPTNHCVPLLDILPDPLDGKMSLLVMPYLRPFDDPEFGAIGEVVDFMRQTLEGMCFLHGQQVAHRDCAAANIMMDARPLYPKGHHPIRRNYSQDGVFDVTPLSRLDHPVRYYFIDFEISIRFPPGCSTYVVGKKGRDKDVPELSFDIPYDAFKVDIFALGNLYDKEFLHKYCGLEVFQPLIDTMKDAQPSQRPTADQALVLFEELCAHLNSPSLRWRLRSRTESAPERVVYDTVAAAREGIYHLRRLIS</sequence>
<dbReference type="SMART" id="SM00220">
    <property type="entry name" value="S_TKc"/>
    <property type="match status" value="1"/>
</dbReference>
<dbReference type="STRING" id="5627.A0A1C7MGI6"/>
<dbReference type="Gene3D" id="1.10.510.10">
    <property type="entry name" value="Transferase(Phosphotransferase) domain 1"/>
    <property type="match status" value="1"/>
</dbReference>
<dbReference type="GO" id="GO:0004672">
    <property type="term" value="F:protein kinase activity"/>
    <property type="evidence" value="ECO:0007669"/>
    <property type="project" value="InterPro"/>
</dbReference>
<dbReference type="GO" id="GO:0005524">
    <property type="term" value="F:ATP binding"/>
    <property type="evidence" value="ECO:0007669"/>
    <property type="project" value="InterPro"/>
</dbReference>
<evidence type="ECO:0000259" key="1">
    <source>
        <dbReference type="PROSITE" id="PS50011"/>
    </source>
</evidence>
<dbReference type="InterPro" id="IPR000719">
    <property type="entry name" value="Prot_kinase_dom"/>
</dbReference>
<protein>
    <recommendedName>
        <fullName evidence="1">Protein kinase domain-containing protein</fullName>
    </recommendedName>
</protein>
<dbReference type="PROSITE" id="PS50011">
    <property type="entry name" value="PROTEIN_KINASE_DOM"/>
    <property type="match status" value="1"/>
</dbReference>
<dbReference type="Proteomes" id="UP000092993">
    <property type="component" value="Unassembled WGS sequence"/>
</dbReference>
<proteinExistence type="predicted"/>
<dbReference type="EMBL" id="LUGG01000004">
    <property type="protein sequence ID" value="OBZ75942.1"/>
    <property type="molecule type" value="Genomic_DNA"/>
</dbReference>
<evidence type="ECO:0000313" key="2">
    <source>
        <dbReference type="EMBL" id="OBZ75942.1"/>
    </source>
</evidence>
<dbReference type="SUPFAM" id="SSF56112">
    <property type="entry name" value="Protein kinase-like (PK-like)"/>
    <property type="match status" value="1"/>
</dbReference>
<comment type="caution">
    <text evidence="2">The sequence shown here is derived from an EMBL/GenBank/DDBJ whole genome shotgun (WGS) entry which is preliminary data.</text>
</comment>
<gene>
    <name evidence="2" type="ORF">A0H81_04132</name>
</gene>
<dbReference type="AlphaFoldDB" id="A0A1C7MGI6"/>
<reference evidence="2 3" key="1">
    <citation type="submission" date="2016-03" db="EMBL/GenBank/DDBJ databases">
        <title>Whole genome sequencing of Grifola frondosa 9006-11.</title>
        <authorList>
            <person name="Min B."/>
            <person name="Park H."/>
            <person name="Kim J.-G."/>
            <person name="Cho H."/>
            <person name="Oh Y.-L."/>
            <person name="Kong W.-S."/>
            <person name="Choi I.-G."/>
        </authorList>
    </citation>
    <scope>NUCLEOTIDE SEQUENCE [LARGE SCALE GENOMIC DNA]</scope>
    <source>
        <strain evidence="2 3">9006-11</strain>
    </source>
</reference>
<feature type="domain" description="Protein kinase" evidence="1">
    <location>
        <begin position="11"/>
        <end position="373"/>
    </location>
</feature>
<dbReference type="InterPro" id="IPR011009">
    <property type="entry name" value="Kinase-like_dom_sf"/>
</dbReference>
<accession>A0A1C7MGI6</accession>